<dbReference type="InterPro" id="IPR011644">
    <property type="entry name" value="Heme_NO-bd"/>
</dbReference>
<dbReference type="RefSeq" id="WP_125222766.1">
    <property type="nucleotide sequence ID" value="NZ_QUSX01000002.1"/>
</dbReference>
<dbReference type="OrthoDB" id="7266652at2"/>
<dbReference type="Proteomes" id="UP000286990">
    <property type="component" value="Unassembled WGS sequence"/>
</dbReference>
<evidence type="ECO:0000259" key="1">
    <source>
        <dbReference type="Pfam" id="PF07700"/>
    </source>
</evidence>
<dbReference type="InterPro" id="IPR038158">
    <property type="entry name" value="H-NOX_domain_sf"/>
</dbReference>
<keyword evidence="3" id="KW-1185">Reference proteome</keyword>
<protein>
    <recommendedName>
        <fullName evidence="1">Heme NO-binding domain-containing protein</fullName>
    </recommendedName>
</protein>
<feature type="domain" description="Heme NO-binding" evidence="1">
    <location>
        <begin position="2"/>
        <end position="161"/>
    </location>
</feature>
<comment type="caution">
    <text evidence="2">The sequence shown here is derived from an EMBL/GenBank/DDBJ whole genome shotgun (WGS) entry which is preliminary data.</text>
</comment>
<proteinExistence type="predicted"/>
<reference evidence="3" key="1">
    <citation type="submission" date="2018-08" db="EMBL/GenBank/DDBJ databases">
        <authorList>
            <person name="Khan S.A."/>
            <person name="J S.E."/>
        </authorList>
    </citation>
    <scope>NUCLEOTIDE SEQUENCE [LARGE SCALE GENOMIC DNA]</scope>
    <source>
        <strain evidence="3">PoM-212</strain>
    </source>
</reference>
<dbReference type="AlphaFoldDB" id="A0A3R8PWK5"/>
<evidence type="ECO:0000313" key="2">
    <source>
        <dbReference type="EMBL" id="RRQ48042.1"/>
    </source>
</evidence>
<dbReference type="Gene3D" id="3.90.1520.10">
    <property type="entry name" value="H-NOX domain"/>
    <property type="match status" value="1"/>
</dbReference>
<reference evidence="3" key="2">
    <citation type="submission" date="2018-12" db="EMBL/GenBank/DDBJ databases">
        <title>Maribacter lutimaris sp. nov., isolated from marine sediment.</title>
        <authorList>
            <person name="Kim K.K."/>
        </authorList>
    </citation>
    <scope>NUCLEOTIDE SEQUENCE [LARGE SCALE GENOMIC DNA]</scope>
    <source>
        <strain evidence="3">PoM-212</strain>
    </source>
</reference>
<evidence type="ECO:0000313" key="3">
    <source>
        <dbReference type="Proteomes" id="UP000286990"/>
    </source>
</evidence>
<dbReference type="InterPro" id="IPR024096">
    <property type="entry name" value="NO_sig/Golgi_transp_ligand-bd"/>
</dbReference>
<accession>A0A3R8PWK5</accession>
<gene>
    <name evidence="2" type="ORF">DZC72_09935</name>
</gene>
<dbReference type="Pfam" id="PF07700">
    <property type="entry name" value="HNOB"/>
    <property type="match status" value="1"/>
</dbReference>
<dbReference type="PANTHER" id="PTHR45655:SF13">
    <property type="entry name" value="SOLUBLE GUANYLATE CYCLASE GCY-32-RELATED"/>
    <property type="match status" value="1"/>
</dbReference>
<name>A0A3R8PWK5_9FLAO</name>
<sequence>MKGIVFTEFLEMVETAYGLEVVDSIIEKSNLPSEGIYTSVATYEFNEMVSLITELSKEVDIPPGDLIYTFGHYLFSSLGNAHPEVIQNYNSPLGLLYSIEDHIHVHVKKLYPDAELPSFKILEKTDNSLTMVYTSSRGLYRLAHGLIEKTFEHFNGKADVTYELIKENGTEVKFKIVQYG</sequence>
<dbReference type="PANTHER" id="PTHR45655">
    <property type="entry name" value="GUANYLATE CYCLASE SOLUBLE SUBUNIT BETA-2"/>
    <property type="match status" value="1"/>
</dbReference>
<dbReference type="GO" id="GO:0020037">
    <property type="term" value="F:heme binding"/>
    <property type="evidence" value="ECO:0007669"/>
    <property type="project" value="InterPro"/>
</dbReference>
<dbReference type="EMBL" id="QUSX01000002">
    <property type="protein sequence ID" value="RRQ48042.1"/>
    <property type="molecule type" value="Genomic_DNA"/>
</dbReference>
<organism evidence="2 3">
    <name type="scientific">Maribacter algicola</name>
    <dbReference type="NCBI Taxonomy" id="2498892"/>
    <lineage>
        <taxon>Bacteria</taxon>
        <taxon>Pseudomonadati</taxon>
        <taxon>Bacteroidota</taxon>
        <taxon>Flavobacteriia</taxon>
        <taxon>Flavobacteriales</taxon>
        <taxon>Flavobacteriaceae</taxon>
        <taxon>Maribacter</taxon>
    </lineage>
</organism>
<dbReference type="SUPFAM" id="SSF111126">
    <property type="entry name" value="Ligand-binding domain in the NO signalling and Golgi transport"/>
    <property type="match status" value="1"/>
</dbReference>